<reference evidence="10 11" key="1">
    <citation type="submission" date="2011-08" db="EMBL/GenBank/DDBJ databases">
        <title>The complete genome of Methanofollis liminatans DSM 4140.</title>
        <authorList>
            <consortium name="US DOE Joint Genome Institute (JGI-PGF)"/>
            <person name="Lucas S."/>
            <person name="Han J."/>
            <person name="Lapidus A."/>
            <person name="Bruce D."/>
            <person name="Goodwin L."/>
            <person name="Pitluck S."/>
            <person name="Peters L."/>
            <person name="Kyrpides N."/>
            <person name="Mavromatis K."/>
            <person name="Ivanova N."/>
            <person name="Mikhailova N."/>
            <person name="Lu M."/>
            <person name="Detter J.C."/>
            <person name="Tapia R."/>
            <person name="Han C."/>
            <person name="Land M."/>
            <person name="Hauser L."/>
            <person name="Markowitz V."/>
            <person name="Cheng J.-F."/>
            <person name="Hugenholtz P."/>
            <person name="Woyke T."/>
            <person name="Wu D."/>
            <person name="Spring S."/>
            <person name="Schuler E."/>
            <person name="Brambilla E."/>
            <person name="Klenk H.-P."/>
            <person name="Eisen J.A."/>
        </authorList>
    </citation>
    <scope>NUCLEOTIDE SEQUENCE [LARGE SCALE GENOMIC DNA]</scope>
    <source>
        <strain evidence="10 11">DSM 4140</strain>
    </source>
</reference>
<dbReference type="EC" id="2.7.13.3" evidence="3"/>
<keyword evidence="8" id="KW-1133">Transmembrane helix</keyword>
<dbReference type="STRING" id="28892.Metli_0062"/>
<dbReference type="GO" id="GO:0000155">
    <property type="term" value="F:phosphorelay sensor kinase activity"/>
    <property type="evidence" value="ECO:0007669"/>
    <property type="project" value="TreeGrafter"/>
</dbReference>
<proteinExistence type="predicted"/>
<feature type="domain" description="HAMP" evidence="9">
    <location>
        <begin position="213"/>
        <end position="265"/>
    </location>
</feature>
<keyword evidence="8" id="KW-0812">Transmembrane</keyword>
<keyword evidence="6 10" id="KW-0418">Kinase</keyword>
<dbReference type="Proteomes" id="UP000005095">
    <property type="component" value="Chromosome"/>
</dbReference>
<keyword evidence="4" id="KW-0597">Phosphoprotein</keyword>
<organism evidence="10 11">
    <name type="scientific">Methanofollis liminatans DSM 4140</name>
    <dbReference type="NCBI Taxonomy" id="28892"/>
    <lineage>
        <taxon>Archaea</taxon>
        <taxon>Methanobacteriati</taxon>
        <taxon>Methanobacteriota</taxon>
        <taxon>Stenosarchaea group</taxon>
        <taxon>Methanomicrobia</taxon>
        <taxon>Methanomicrobiales</taxon>
        <taxon>Methanomicrobiaceae</taxon>
        <taxon>Methanofollis</taxon>
    </lineage>
</organism>
<dbReference type="InterPro" id="IPR050398">
    <property type="entry name" value="HssS/ArlS-like"/>
</dbReference>
<evidence type="ECO:0000256" key="6">
    <source>
        <dbReference type="ARBA" id="ARBA00022777"/>
    </source>
</evidence>
<dbReference type="SUPFAM" id="SSF158472">
    <property type="entry name" value="HAMP domain-like"/>
    <property type="match status" value="1"/>
</dbReference>
<dbReference type="PROSITE" id="PS50885">
    <property type="entry name" value="HAMP"/>
    <property type="match status" value="1"/>
</dbReference>
<feature type="transmembrane region" description="Helical" evidence="8">
    <location>
        <begin position="193"/>
        <end position="216"/>
    </location>
</feature>
<name>J1L099_9EURY</name>
<gene>
    <name evidence="10" type="ORF">Metli_0062</name>
</gene>
<dbReference type="HOGENOM" id="CLU_1017849_0_0_2"/>
<protein>
    <recommendedName>
        <fullName evidence="3">histidine kinase</fullName>
        <ecNumber evidence="3">2.7.13.3</ecNumber>
    </recommendedName>
</protein>
<evidence type="ECO:0000256" key="4">
    <source>
        <dbReference type="ARBA" id="ARBA00022553"/>
    </source>
</evidence>
<dbReference type="OrthoDB" id="107550at2157"/>
<keyword evidence="7 8" id="KW-0472">Membrane</keyword>
<keyword evidence="11" id="KW-1185">Reference proteome</keyword>
<dbReference type="PANTHER" id="PTHR45528">
    <property type="entry name" value="SENSOR HISTIDINE KINASE CPXA"/>
    <property type="match status" value="1"/>
</dbReference>
<evidence type="ECO:0000256" key="8">
    <source>
        <dbReference type="SAM" id="Phobius"/>
    </source>
</evidence>
<sequence>MVKVLHSLSTKLIASFVVLILITSGLTFFYTYGETKNALKESTQSELMAVAGAVAVQVDGDAFASLKPGDESTQAFIRIRDDFKSVQQTNPDVLYVYSMRKSGNEIVFVVDADYGYDEDVAGIGEIYEGVTENMLDGFEGLSADDEFTTDQWGTVLSGYAPIRNSAGEVVGIVGIDMDSSDVIERQNFIGNTIYLIIGIASLVAAFIIGIFSLTIIRDIRKLNATARAISMGDLSVTVDVRRKDEIGELADSFSRMVASLKIFMDTDEETKRE</sequence>
<dbReference type="PANTHER" id="PTHR45528:SF10">
    <property type="entry name" value="METHYL-ACCEPTING CHEMOTAXIS PROTEIN"/>
    <property type="match status" value="1"/>
</dbReference>
<evidence type="ECO:0000256" key="2">
    <source>
        <dbReference type="ARBA" id="ARBA00004141"/>
    </source>
</evidence>
<dbReference type="Pfam" id="PF00672">
    <property type="entry name" value="HAMP"/>
    <property type="match status" value="1"/>
</dbReference>
<evidence type="ECO:0000313" key="11">
    <source>
        <dbReference type="Proteomes" id="UP000005095"/>
    </source>
</evidence>
<evidence type="ECO:0000256" key="3">
    <source>
        <dbReference type="ARBA" id="ARBA00012438"/>
    </source>
</evidence>
<comment type="subcellular location">
    <subcellularLocation>
        <location evidence="2">Membrane</location>
        <topology evidence="2">Multi-pass membrane protein</topology>
    </subcellularLocation>
</comment>
<dbReference type="GO" id="GO:0005886">
    <property type="term" value="C:plasma membrane"/>
    <property type="evidence" value="ECO:0007669"/>
    <property type="project" value="TreeGrafter"/>
</dbReference>
<dbReference type="InterPro" id="IPR003660">
    <property type="entry name" value="HAMP_dom"/>
</dbReference>
<evidence type="ECO:0000256" key="1">
    <source>
        <dbReference type="ARBA" id="ARBA00000085"/>
    </source>
</evidence>
<evidence type="ECO:0000259" key="9">
    <source>
        <dbReference type="PROSITE" id="PS50885"/>
    </source>
</evidence>
<dbReference type="SMART" id="SM00304">
    <property type="entry name" value="HAMP"/>
    <property type="match status" value="1"/>
</dbReference>
<dbReference type="RefSeq" id="WP_004037040.1">
    <property type="nucleotide sequence ID" value="NZ_CM001555.1"/>
</dbReference>
<dbReference type="EMBL" id="CM001555">
    <property type="protein sequence ID" value="EJG06040.1"/>
    <property type="molecule type" value="Genomic_DNA"/>
</dbReference>
<evidence type="ECO:0000256" key="5">
    <source>
        <dbReference type="ARBA" id="ARBA00022679"/>
    </source>
</evidence>
<dbReference type="AlphaFoldDB" id="J1L099"/>
<keyword evidence="5" id="KW-0808">Transferase</keyword>
<dbReference type="Gene3D" id="6.10.340.10">
    <property type="match status" value="1"/>
</dbReference>
<evidence type="ECO:0000313" key="10">
    <source>
        <dbReference type="EMBL" id="EJG06040.1"/>
    </source>
</evidence>
<feature type="transmembrane region" description="Helical" evidence="8">
    <location>
        <begin position="12"/>
        <end position="32"/>
    </location>
</feature>
<evidence type="ECO:0000256" key="7">
    <source>
        <dbReference type="ARBA" id="ARBA00023136"/>
    </source>
</evidence>
<dbReference type="CDD" id="cd06225">
    <property type="entry name" value="HAMP"/>
    <property type="match status" value="1"/>
</dbReference>
<accession>J1L099</accession>
<comment type="catalytic activity">
    <reaction evidence="1">
        <text>ATP + protein L-histidine = ADP + protein N-phospho-L-histidine.</text>
        <dbReference type="EC" id="2.7.13.3"/>
    </reaction>
</comment>